<dbReference type="EMBL" id="LR796195">
    <property type="protein sequence ID" value="CAB4126428.1"/>
    <property type="molecule type" value="Genomic_DNA"/>
</dbReference>
<gene>
    <name evidence="1" type="ORF">UFOVP88_55</name>
</gene>
<reference evidence="1" key="1">
    <citation type="submission" date="2020-04" db="EMBL/GenBank/DDBJ databases">
        <authorList>
            <person name="Chiriac C."/>
            <person name="Salcher M."/>
            <person name="Ghai R."/>
            <person name="Kavagutti S V."/>
        </authorList>
    </citation>
    <scope>NUCLEOTIDE SEQUENCE</scope>
</reference>
<evidence type="ECO:0000313" key="1">
    <source>
        <dbReference type="EMBL" id="CAB4126428.1"/>
    </source>
</evidence>
<name>A0A6J5KVA4_9CAUD</name>
<accession>A0A6J5KVA4</accession>
<organism evidence="1">
    <name type="scientific">uncultured Caudovirales phage</name>
    <dbReference type="NCBI Taxonomy" id="2100421"/>
    <lineage>
        <taxon>Viruses</taxon>
        <taxon>Duplodnaviria</taxon>
        <taxon>Heunggongvirae</taxon>
        <taxon>Uroviricota</taxon>
        <taxon>Caudoviricetes</taxon>
        <taxon>Peduoviridae</taxon>
        <taxon>Maltschvirus</taxon>
        <taxon>Maltschvirus maltsch</taxon>
    </lineage>
</organism>
<sequence>MGRMAVVFLYVSTIFAQPSGVDIPEHKGANGDIDRRSVCGCVDMGTSFKVYPCEEGYEYIFDESGFVVGMVKND</sequence>
<proteinExistence type="predicted"/>
<protein>
    <submittedName>
        <fullName evidence="1">Uncharacterized protein</fullName>
    </submittedName>
</protein>